<organism evidence="12 13">
    <name type="scientific">Saccharomycopsis crataegensis</name>
    <dbReference type="NCBI Taxonomy" id="43959"/>
    <lineage>
        <taxon>Eukaryota</taxon>
        <taxon>Fungi</taxon>
        <taxon>Dikarya</taxon>
        <taxon>Ascomycota</taxon>
        <taxon>Saccharomycotina</taxon>
        <taxon>Saccharomycetes</taxon>
        <taxon>Saccharomycopsidaceae</taxon>
        <taxon>Saccharomycopsis</taxon>
    </lineage>
</organism>
<dbReference type="GO" id="GO:0071555">
    <property type="term" value="P:cell wall organization"/>
    <property type="evidence" value="ECO:0007669"/>
    <property type="project" value="UniProtKB-KW"/>
</dbReference>
<evidence type="ECO:0000313" key="13">
    <source>
        <dbReference type="Proteomes" id="UP001360560"/>
    </source>
</evidence>
<comment type="caution">
    <text evidence="12">The sequence shown here is derived from an EMBL/GenBank/DDBJ whole genome shotgun (WGS) entry which is preliminary data.</text>
</comment>
<keyword evidence="7 10" id="KW-0326">Glycosidase</keyword>
<keyword evidence="4" id="KW-0677">Repeat</keyword>
<evidence type="ECO:0000256" key="7">
    <source>
        <dbReference type="ARBA" id="ARBA00023295"/>
    </source>
</evidence>
<comment type="catalytic activity">
    <reaction evidence="9">
        <text>(1,4-alpha-D-galacturonosyl)n+m + H2O = (1,4-alpha-D-galacturonosyl)n + (1,4-alpha-D-galacturonosyl)m.</text>
        <dbReference type="EC" id="3.2.1.15"/>
    </reaction>
</comment>
<dbReference type="AlphaFoldDB" id="A0AAV5QKN0"/>
<dbReference type="GO" id="GO:0045490">
    <property type="term" value="P:pectin catabolic process"/>
    <property type="evidence" value="ECO:0007669"/>
    <property type="project" value="TreeGrafter"/>
</dbReference>
<dbReference type="InterPro" id="IPR011050">
    <property type="entry name" value="Pectin_lyase_fold/virulence"/>
</dbReference>
<accession>A0AAV5QKN0</accession>
<protein>
    <recommendedName>
        <fullName evidence="2">endo-polygalacturonase</fullName>
        <ecNumber evidence="2">3.2.1.15</ecNumber>
    </recommendedName>
</protein>
<dbReference type="InterPro" id="IPR012334">
    <property type="entry name" value="Pectin_lyas_fold"/>
</dbReference>
<evidence type="ECO:0000256" key="3">
    <source>
        <dbReference type="ARBA" id="ARBA00022729"/>
    </source>
</evidence>
<dbReference type="Pfam" id="PF00295">
    <property type="entry name" value="Glyco_hydro_28"/>
    <property type="match status" value="1"/>
</dbReference>
<dbReference type="PANTHER" id="PTHR31884:SF1">
    <property type="entry name" value="POLYGALACTURONASE"/>
    <property type="match status" value="1"/>
</dbReference>
<dbReference type="InterPro" id="IPR050434">
    <property type="entry name" value="Glycosyl_hydrlase_28"/>
</dbReference>
<dbReference type="Proteomes" id="UP001360560">
    <property type="component" value="Unassembled WGS sequence"/>
</dbReference>
<keyword evidence="5 10" id="KW-0378">Hydrolase</keyword>
<dbReference type="InterPro" id="IPR000743">
    <property type="entry name" value="Glyco_hydro_28"/>
</dbReference>
<sequence>MKHTFLLSALLALAQAGPVNHSHELQKRSSCTITTSNLSEIASIKKSCTSIVVDGVTVPAGETLDLTGLQTGTTVTFEGTTSFGYSSWEGPLIFVSGSAVTVTGASGHVLEGNGAKWWDGLGSNGGVTKPTFFFAHFMDEGSVIKNLNIHNTPAEVFSIYGSHELTIDSVTIDDSDGDSEGGHNTDGFDIASSSSITIQDSIIKNQDDCVAIDSGSKIQFLNNHCSGGHGISIGGVGGTSDNSVNGATLSGNTVTNSVIGLRVKTLSGATGRVKNVGFKNNQISNISQYGITIEGDYENSGPTGVATGGVPITGLTVTGVTGSVDSGAQPIYILVENASDWSFSDIDITGGSYSKKCSGIPSGAGVSC</sequence>
<evidence type="ECO:0000256" key="10">
    <source>
        <dbReference type="RuleBase" id="RU361169"/>
    </source>
</evidence>
<name>A0AAV5QKN0_9ASCO</name>
<evidence type="ECO:0000313" key="12">
    <source>
        <dbReference type="EMBL" id="GMM35231.1"/>
    </source>
</evidence>
<evidence type="ECO:0000256" key="4">
    <source>
        <dbReference type="ARBA" id="ARBA00022737"/>
    </source>
</evidence>
<feature type="signal peptide" evidence="11">
    <location>
        <begin position="1"/>
        <end position="16"/>
    </location>
</feature>
<reference evidence="12 13" key="1">
    <citation type="journal article" date="2023" name="Elife">
        <title>Identification of key yeast species and microbe-microbe interactions impacting larval growth of Drosophila in the wild.</title>
        <authorList>
            <person name="Mure A."/>
            <person name="Sugiura Y."/>
            <person name="Maeda R."/>
            <person name="Honda K."/>
            <person name="Sakurai N."/>
            <person name="Takahashi Y."/>
            <person name="Watada M."/>
            <person name="Katoh T."/>
            <person name="Gotoh A."/>
            <person name="Gotoh Y."/>
            <person name="Taniguchi I."/>
            <person name="Nakamura K."/>
            <person name="Hayashi T."/>
            <person name="Katayama T."/>
            <person name="Uemura T."/>
            <person name="Hattori Y."/>
        </authorList>
    </citation>
    <scope>NUCLEOTIDE SEQUENCE [LARGE SCALE GENOMIC DNA]</scope>
    <source>
        <strain evidence="12 13">SC-9</strain>
    </source>
</reference>
<dbReference type="GeneID" id="90073210"/>
<comment type="similarity">
    <text evidence="1 10">Belongs to the glycosyl hydrolase 28 family.</text>
</comment>
<evidence type="ECO:0000256" key="1">
    <source>
        <dbReference type="ARBA" id="ARBA00008834"/>
    </source>
</evidence>
<evidence type="ECO:0000256" key="6">
    <source>
        <dbReference type="ARBA" id="ARBA00023157"/>
    </source>
</evidence>
<dbReference type="PANTHER" id="PTHR31884">
    <property type="entry name" value="POLYGALACTURONASE"/>
    <property type="match status" value="1"/>
</dbReference>
<evidence type="ECO:0000256" key="11">
    <source>
        <dbReference type="SAM" id="SignalP"/>
    </source>
</evidence>
<dbReference type="InterPro" id="IPR006626">
    <property type="entry name" value="PbH1"/>
</dbReference>
<dbReference type="EMBL" id="BTFZ01000004">
    <property type="protein sequence ID" value="GMM35231.1"/>
    <property type="molecule type" value="Genomic_DNA"/>
</dbReference>
<evidence type="ECO:0000256" key="5">
    <source>
        <dbReference type="ARBA" id="ARBA00022801"/>
    </source>
</evidence>
<keyword evidence="13" id="KW-1185">Reference proteome</keyword>
<keyword evidence="6" id="KW-1015">Disulfide bond</keyword>
<dbReference type="RefSeq" id="XP_064852231.1">
    <property type="nucleotide sequence ID" value="XM_064996159.1"/>
</dbReference>
<dbReference type="SUPFAM" id="SSF51126">
    <property type="entry name" value="Pectin lyase-like"/>
    <property type="match status" value="1"/>
</dbReference>
<feature type="chain" id="PRO_5043988902" description="endo-polygalacturonase" evidence="11">
    <location>
        <begin position="17"/>
        <end position="368"/>
    </location>
</feature>
<gene>
    <name evidence="12" type="ORF">DASC09_025560</name>
</gene>
<dbReference type="GO" id="GO:0005576">
    <property type="term" value="C:extracellular region"/>
    <property type="evidence" value="ECO:0007669"/>
    <property type="project" value="TreeGrafter"/>
</dbReference>
<keyword evidence="3 11" id="KW-0732">Signal</keyword>
<evidence type="ECO:0000256" key="2">
    <source>
        <dbReference type="ARBA" id="ARBA00012736"/>
    </source>
</evidence>
<evidence type="ECO:0000256" key="8">
    <source>
        <dbReference type="ARBA" id="ARBA00023316"/>
    </source>
</evidence>
<dbReference type="GO" id="GO:0004650">
    <property type="term" value="F:polygalacturonase activity"/>
    <property type="evidence" value="ECO:0007669"/>
    <property type="project" value="UniProtKB-EC"/>
</dbReference>
<dbReference type="Gene3D" id="2.160.20.10">
    <property type="entry name" value="Single-stranded right-handed beta-helix, Pectin lyase-like"/>
    <property type="match status" value="1"/>
</dbReference>
<evidence type="ECO:0000256" key="9">
    <source>
        <dbReference type="ARBA" id="ARBA00034074"/>
    </source>
</evidence>
<dbReference type="SMART" id="SM00710">
    <property type="entry name" value="PbH1"/>
    <property type="match status" value="6"/>
</dbReference>
<proteinExistence type="inferred from homology"/>
<dbReference type="FunFam" id="2.160.20.10:FF:000002">
    <property type="entry name" value="Endopolygalacturonase D"/>
    <property type="match status" value="1"/>
</dbReference>
<dbReference type="EC" id="3.2.1.15" evidence="2"/>
<keyword evidence="8" id="KW-0961">Cell wall biogenesis/degradation</keyword>